<dbReference type="PANTHER" id="PTHR13903:SF8">
    <property type="entry name" value="PIRIN"/>
    <property type="match status" value="1"/>
</dbReference>
<feature type="binding site" evidence="2">
    <location>
        <position position="59"/>
    </location>
    <ligand>
        <name>Fe cation</name>
        <dbReference type="ChEBI" id="CHEBI:24875"/>
    </ligand>
</feature>
<keyword evidence="2" id="KW-0479">Metal-binding</keyword>
<keyword evidence="7" id="KW-1185">Reference proteome</keyword>
<dbReference type="InterPro" id="IPR008778">
    <property type="entry name" value="Pirin_C_dom"/>
</dbReference>
<accession>A0A4R1KVK0</accession>
<evidence type="ECO:0000256" key="3">
    <source>
        <dbReference type="RuleBase" id="RU003457"/>
    </source>
</evidence>
<evidence type="ECO:0000313" key="6">
    <source>
        <dbReference type="EMBL" id="TCK69216.1"/>
    </source>
</evidence>
<dbReference type="Gene3D" id="2.60.120.10">
    <property type="entry name" value="Jelly Rolls"/>
    <property type="match status" value="2"/>
</dbReference>
<dbReference type="InterPro" id="IPR003829">
    <property type="entry name" value="Pirin_N_dom"/>
</dbReference>
<feature type="binding site" evidence="2">
    <location>
        <position position="103"/>
    </location>
    <ligand>
        <name>Fe cation</name>
        <dbReference type="ChEBI" id="CHEBI:24875"/>
    </ligand>
</feature>
<reference evidence="6 7" key="1">
    <citation type="journal article" date="2015" name="Stand. Genomic Sci.">
        <title>Genomic Encyclopedia of Bacterial and Archaeal Type Strains, Phase III: the genomes of soil and plant-associated and newly described type strains.</title>
        <authorList>
            <person name="Whitman W.B."/>
            <person name="Woyke T."/>
            <person name="Klenk H.P."/>
            <person name="Zhou Y."/>
            <person name="Lilburn T.G."/>
            <person name="Beck B.J."/>
            <person name="De Vos P."/>
            <person name="Vandamme P."/>
            <person name="Eisen J.A."/>
            <person name="Garrity G."/>
            <person name="Hugenholtz P."/>
            <person name="Kyrpides N.C."/>
        </authorList>
    </citation>
    <scope>NUCLEOTIDE SEQUENCE [LARGE SCALE GENOMIC DNA]</scope>
    <source>
        <strain evidence="6 7">CECT 8445</strain>
    </source>
</reference>
<protein>
    <recommendedName>
        <fullName evidence="8">Pirin family protein</fullName>
    </recommendedName>
</protein>
<feature type="binding site" evidence="2">
    <location>
        <position position="101"/>
    </location>
    <ligand>
        <name>Fe cation</name>
        <dbReference type="ChEBI" id="CHEBI:24875"/>
    </ligand>
</feature>
<dbReference type="GO" id="GO:0046872">
    <property type="term" value="F:metal ion binding"/>
    <property type="evidence" value="ECO:0007669"/>
    <property type="project" value="UniProtKB-KW"/>
</dbReference>
<comment type="cofactor">
    <cofactor evidence="2">
        <name>Fe cation</name>
        <dbReference type="ChEBI" id="CHEBI:24875"/>
    </cofactor>
    <text evidence="2">Binds 1 Fe cation per subunit.</text>
</comment>
<gene>
    <name evidence="6" type="ORF">DFQ05_0736</name>
</gene>
<evidence type="ECO:0000313" key="7">
    <source>
        <dbReference type="Proteomes" id="UP000295714"/>
    </source>
</evidence>
<sequence length="293" mass="33090">MANNKLLVNERQADLGQFLVGRLLPFRKKRQVGPFTFIDHMGPATLGNGKYVDVDQHPHIGLSTLTYLFEGEIEHKDSLGSHKIISPGDVGFMTSGHGVTHTERTPEFRRTPENFTMHGYQIWVALPKDKEDIDPNFKFYSSSEIPSWENDGLKLRLVAGNAFGKTSPLQGYSSMFMVDILAEEETTLNLANQLKGEVAFVIVKGEITEKDHKVEAGQMLISKTDEQCSICLDKGTRLLLFGGEPLQEEHFLLWNFVSSSKEKLQEAKERWKNKQFPKVPGDNTYIPIPELKP</sequence>
<dbReference type="AlphaFoldDB" id="A0A4R1KVK0"/>
<dbReference type="PIRSF" id="PIRSF006232">
    <property type="entry name" value="Pirin"/>
    <property type="match status" value="1"/>
</dbReference>
<dbReference type="PANTHER" id="PTHR13903">
    <property type="entry name" value="PIRIN-RELATED"/>
    <property type="match status" value="1"/>
</dbReference>
<evidence type="ECO:0000259" key="4">
    <source>
        <dbReference type="Pfam" id="PF02678"/>
    </source>
</evidence>
<dbReference type="InterPro" id="IPR014710">
    <property type="entry name" value="RmlC-like_jellyroll"/>
</dbReference>
<evidence type="ECO:0000256" key="2">
    <source>
        <dbReference type="PIRSR" id="PIRSR006232-1"/>
    </source>
</evidence>
<comment type="caution">
    <text evidence="6">The sequence shown here is derived from an EMBL/GenBank/DDBJ whole genome shotgun (WGS) entry which is preliminary data.</text>
</comment>
<feature type="binding site" evidence="2">
    <location>
        <position position="57"/>
    </location>
    <ligand>
        <name>Fe cation</name>
        <dbReference type="ChEBI" id="CHEBI:24875"/>
    </ligand>
</feature>
<evidence type="ECO:0008006" key="8">
    <source>
        <dbReference type="Google" id="ProtNLM"/>
    </source>
</evidence>
<dbReference type="OrthoDB" id="321327at2"/>
<feature type="domain" description="Pirin C-terminal" evidence="5">
    <location>
        <begin position="177"/>
        <end position="276"/>
    </location>
</feature>
<name>A0A4R1KVK0_9FLAO</name>
<dbReference type="Pfam" id="PF05726">
    <property type="entry name" value="Pirin_C"/>
    <property type="match status" value="1"/>
</dbReference>
<keyword evidence="2" id="KW-0408">Iron</keyword>
<evidence type="ECO:0000256" key="1">
    <source>
        <dbReference type="ARBA" id="ARBA00008416"/>
    </source>
</evidence>
<dbReference type="Proteomes" id="UP000295714">
    <property type="component" value="Unassembled WGS sequence"/>
</dbReference>
<comment type="similarity">
    <text evidence="1 3">Belongs to the pirin family.</text>
</comment>
<dbReference type="Pfam" id="PF02678">
    <property type="entry name" value="Pirin"/>
    <property type="match status" value="1"/>
</dbReference>
<dbReference type="RefSeq" id="WP_132703654.1">
    <property type="nucleotide sequence ID" value="NZ_SMGI01000001.1"/>
</dbReference>
<dbReference type="CDD" id="cd02909">
    <property type="entry name" value="cupin_pirin_N"/>
    <property type="match status" value="1"/>
</dbReference>
<dbReference type="InterPro" id="IPR011051">
    <property type="entry name" value="RmlC_Cupin_sf"/>
</dbReference>
<dbReference type="SUPFAM" id="SSF51182">
    <property type="entry name" value="RmlC-like cupins"/>
    <property type="match status" value="1"/>
</dbReference>
<organism evidence="6 7">
    <name type="scientific">Winogradskyella wandonensis</name>
    <dbReference type="NCBI Taxonomy" id="1442586"/>
    <lineage>
        <taxon>Bacteria</taxon>
        <taxon>Pseudomonadati</taxon>
        <taxon>Bacteroidota</taxon>
        <taxon>Flavobacteriia</taxon>
        <taxon>Flavobacteriales</taxon>
        <taxon>Flavobacteriaceae</taxon>
        <taxon>Winogradskyella</taxon>
    </lineage>
</organism>
<proteinExistence type="inferred from homology"/>
<dbReference type="InterPro" id="IPR012093">
    <property type="entry name" value="Pirin"/>
</dbReference>
<dbReference type="EMBL" id="SMGI01000001">
    <property type="protein sequence ID" value="TCK69216.1"/>
    <property type="molecule type" value="Genomic_DNA"/>
</dbReference>
<evidence type="ECO:0000259" key="5">
    <source>
        <dbReference type="Pfam" id="PF05726"/>
    </source>
</evidence>
<feature type="domain" description="Pirin N-terminal" evidence="4">
    <location>
        <begin position="26"/>
        <end position="124"/>
    </location>
</feature>